<dbReference type="InterPro" id="IPR037066">
    <property type="entry name" value="Plug_dom_sf"/>
</dbReference>
<name>A0A356W8U6_9PROT</name>
<proteinExistence type="predicted"/>
<gene>
    <name evidence="2" type="ORF">DD728_10460</name>
</gene>
<feature type="signal peptide" evidence="1">
    <location>
        <begin position="1"/>
        <end position="24"/>
    </location>
</feature>
<protein>
    <submittedName>
        <fullName evidence="2">TonB-dependent receptor</fullName>
    </submittedName>
</protein>
<evidence type="ECO:0000313" key="3">
    <source>
        <dbReference type="Proteomes" id="UP000263957"/>
    </source>
</evidence>
<keyword evidence="2" id="KW-0675">Receptor</keyword>
<organism evidence="2 3">
    <name type="scientific">Hyphomonas atlantica</name>
    <dbReference type="NCBI Taxonomy" id="1280948"/>
    <lineage>
        <taxon>Bacteria</taxon>
        <taxon>Pseudomonadati</taxon>
        <taxon>Pseudomonadota</taxon>
        <taxon>Alphaproteobacteria</taxon>
        <taxon>Hyphomonadales</taxon>
        <taxon>Hyphomonadaceae</taxon>
        <taxon>Hyphomonas</taxon>
    </lineage>
</organism>
<feature type="non-terminal residue" evidence="2">
    <location>
        <position position="95"/>
    </location>
</feature>
<evidence type="ECO:0000313" key="2">
    <source>
        <dbReference type="EMBL" id="HBQ49286.1"/>
    </source>
</evidence>
<comment type="caution">
    <text evidence="2">The sequence shown here is derived from an EMBL/GenBank/DDBJ whole genome shotgun (WGS) entry which is preliminary data.</text>
</comment>
<dbReference type="Gene3D" id="2.170.130.10">
    <property type="entry name" value="TonB-dependent receptor, plug domain"/>
    <property type="match status" value="1"/>
</dbReference>
<keyword evidence="1" id="KW-0732">Signal</keyword>
<feature type="chain" id="PRO_5016652202" evidence="1">
    <location>
        <begin position="25"/>
        <end position="95"/>
    </location>
</feature>
<evidence type="ECO:0000256" key="1">
    <source>
        <dbReference type="SAM" id="SignalP"/>
    </source>
</evidence>
<dbReference type="EMBL" id="DOGS01000207">
    <property type="protein sequence ID" value="HBQ49286.1"/>
    <property type="molecule type" value="Genomic_DNA"/>
</dbReference>
<reference evidence="2 3" key="1">
    <citation type="journal article" date="2018" name="Nat. Biotechnol.">
        <title>A standardized bacterial taxonomy based on genome phylogeny substantially revises the tree of life.</title>
        <authorList>
            <person name="Parks D.H."/>
            <person name="Chuvochina M."/>
            <person name="Waite D.W."/>
            <person name="Rinke C."/>
            <person name="Skarshewski A."/>
            <person name="Chaumeil P.A."/>
            <person name="Hugenholtz P."/>
        </authorList>
    </citation>
    <scope>NUCLEOTIDE SEQUENCE [LARGE SCALE GENOMIC DNA]</scope>
    <source>
        <strain evidence="2">UBA10378</strain>
    </source>
</reference>
<sequence>MKRKYLWTTGSAVIALMHAATAGAQTTEPTTEDTELVQSAIMVTAQKREQRLIDVPMAIESISGDELDKLGIESVQDLSFNVPGLTMREDGPGSY</sequence>
<accession>A0A356W8U6</accession>
<dbReference type="Proteomes" id="UP000263957">
    <property type="component" value="Unassembled WGS sequence"/>
</dbReference>
<dbReference type="AlphaFoldDB" id="A0A356W8U6"/>
<dbReference type="SUPFAM" id="SSF56935">
    <property type="entry name" value="Porins"/>
    <property type="match status" value="1"/>
</dbReference>